<reference evidence="1" key="1">
    <citation type="submission" date="2024-03" db="EMBL/GenBank/DDBJ databases">
        <title>Novel Streptomyces species of biotechnological and ecological value are a feature of Machair soil.</title>
        <authorList>
            <person name="Prole J.R."/>
            <person name="Goodfellow M."/>
            <person name="Allenby N."/>
            <person name="Ward A.C."/>
        </authorList>
    </citation>
    <scope>NUCLEOTIDE SEQUENCE</scope>
    <source>
        <strain evidence="1">MS2.AVA.5</strain>
    </source>
</reference>
<keyword evidence="2" id="KW-1185">Reference proteome</keyword>
<evidence type="ECO:0000313" key="1">
    <source>
        <dbReference type="EMBL" id="MEJ8633363.1"/>
    </source>
</evidence>
<accession>A0ACC6PPG9</accession>
<organism evidence="1 2">
    <name type="scientific">Streptomyces achmelvichensis</name>
    <dbReference type="NCBI Taxonomy" id="3134111"/>
    <lineage>
        <taxon>Bacteria</taxon>
        <taxon>Bacillati</taxon>
        <taxon>Actinomycetota</taxon>
        <taxon>Actinomycetes</taxon>
        <taxon>Kitasatosporales</taxon>
        <taxon>Streptomycetaceae</taxon>
        <taxon>Streptomyces</taxon>
    </lineage>
</organism>
<comment type="caution">
    <text evidence="1">The sequence shown here is derived from an EMBL/GenBank/DDBJ whole genome shotgun (WGS) entry which is preliminary data.</text>
</comment>
<proteinExistence type="predicted"/>
<sequence length="408" mass="42378">MGAKRSLGREFAWLWSAYAISTFGTRLAFGAFPLIAILVLHAGAAEVAALAAAGLAVGAAVALPLGPWVDFRRKRPVMITMDLARFTALISIPVAYALDLLSFAQLLVVSVVVSAAEITFGAASGAFLKSLVPPQDLLAANGRFEATTWTATMLGPPVGGAAIGLFGPVMTVLADAVSHLLSAAGIRAIGSKEAPPAGAGARALPRAGDVLDGWRHILAEPALRPLFFNTVLVNGLIMATSPLLAVLMLGQLGFAPWQYGLAFAAPCIGGLIGSRLARRLVARHGSHRVLFTAGWLRACWLLGLAFIGPGAAGLLLVMAVELGLITCMGVFNPVFATYRLDHIATDRIARTLSAWSVTSKATIAAMTALWGLLAGLTGPRTAVAIAGLLMLATPLLLPRRSLTADRAQ</sequence>
<protein>
    <submittedName>
        <fullName evidence="1">MFS transporter</fullName>
    </submittedName>
</protein>
<evidence type="ECO:0000313" key="2">
    <source>
        <dbReference type="Proteomes" id="UP001377168"/>
    </source>
</evidence>
<dbReference type="EMBL" id="JBBKAJ010000022">
    <property type="protein sequence ID" value="MEJ8633363.1"/>
    <property type="molecule type" value="Genomic_DNA"/>
</dbReference>
<dbReference type="Proteomes" id="UP001377168">
    <property type="component" value="Unassembled WGS sequence"/>
</dbReference>
<gene>
    <name evidence="1" type="ORF">WKI67_08135</name>
</gene>
<name>A0ACC6PPG9_9ACTN</name>